<gene>
    <name evidence="5" type="ORF">H9847_07315</name>
</gene>
<evidence type="ECO:0000313" key="6">
    <source>
        <dbReference type="Proteomes" id="UP000733611"/>
    </source>
</evidence>
<dbReference type="InterPro" id="IPR013216">
    <property type="entry name" value="Methyltransf_11"/>
</dbReference>
<reference evidence="5" key="2">
    <citation type="submission" date="2021-04" db="EMBL/GenBank/DDBJ databases">
        <authorList>
            <person name="Gilroy R."/>
        </authorList>
    </citation>
    <scope>NUCLEOTIDE SEQUENCE</scope>
    <source>
        <strain evidence="5">378</strain>
    </source>
</reference>
<evidence type="ECO:0000256" key="2">
    <source>
        <dbReference type="ARBA" id="ARBA00022679"/>
    </source>
</evidence>
<accession>A0A948TGV3</accession>
<dbReference type="InterPro" id="IPR029063">
    <property type="entry name" value="SAM-dependent_MTases_sf"/>
</dbReference>
<dbReference type="CDD" id="cd02440">
    <property type="entry name" value="AdoMet_MTases"/>
    <property type="match status" value="1"/>
</dbReference>
<feature type="domain" description="Methyltransferase type 11" evidence="4">
    <location>
        <begin position="63"/>
        <end position="163"/>
    </location>
</feature>
<dbReference type="SUPFAM" id="SSF53335">
    <property type="entry name" value="S-adenosyl-L-methionine-dependent methyltransferases"/>
    <property type="match status" value="1"/>
</dbReference>
<reference evidence="5" key="1">
    <citation type="journal article" date="2021" name="PeerJ">
        <title>Extensive microbial diversity within the chicken gut microbiome revealed by metagenomics and culture.</title>
        <authorList>
            <person name="Gilroy R."/>
            <person name="Ravi A."/>
            <person name="Getino M."/>
            <person name="Pursley I."/>
            <person name="Horton D.L."/>
            <person name="Alikhan N.F."/>
            <person name="Baker D."/>
            <person name="Gharbi K."/>
            <person name="Hall N."/>
            <person name="Watson M."/>
            <person name="Adriaenssens E.M."/>
            <person name="Foster-Nyarko E."/>
            <person name="Jarju S."/>
            <person name="Secka A."/>
            <person name="Antonio M."/>
            <person name="Oren A."/>
            <person name="Chaudhuri R.R."/>
            <person name="La Ragione R."/>
            <person name="Hildebrand F."/>
            <person name="Pallen M.J."/>
        </authorList>
    </citation>
    <scope>NUCLEOTIDE SEQUENCE</scope>
    <source>
        <strain evidence="5">378</strain>
    </source>
</reference>
<dbReference type="EMBL" id="JAHLFE010000149">
    <property type="protein sequence ID" value="MBU3844659.1"/>
    <property type="molecule type" value="Genomic_DNA"/>
</dbReference>
<dbReference type="Pfam" id="PF08241">
    <property type="entry name" value="Methyltransf_11"/>
    <property type="match status" value="1"/>
</dbReference>
<evidence type="ECO:0000256" key="1">
    <source>
        <dbReference type="ARBA" id="ARBA00022603"/>
    </source>
</evidence>
<dbReference type="PANTHER" id="PTHR43464:SF19">
    <property type="entry name" value="UBIQUINONE BIOSYNTHESIS O-METHYLTRANSFERASE, MITOCHONDRIAL"/>
    <property type="match status" value="1"/>
</dbReference>
<keyword evidence="2" id="KW-0808">Transferase</keyword>
<dbReference type="AlphaFoldDB" id="A0A948TGV3"/>
<evidence type="ECO:0000256" key="3">
    <source>
        <dbReference type="ARBA" id="ARBA00022691"/>
    </source>
</evidence>
<keyword evidence="1 5" id="KW-0489">Methyltransferase</keyword>
<name>A0A948TGV3_9GAMM</name>
<protein>
    <submittedName>
        <fullName evidence="5">Class I SAM-dependent methyltransferase</fullName>
    </submittedName>
</protein>
<keyword evidence="3" id="KW-0949">S-adenosyl-L-methionine</keyword>
<dbReference type="Gene3D" id="3.40.50.150">
    <property type="entry name" value="Vaccinia Virus protein VP39"/>
    <property type="match status" value="1"/>
</dbReference>
<evidence type="ECO:0000313" key="5">
    <source>
        <dbReference type="EMBL" id="MBU3844659.1"/>
    </source>
</evidence>
<comment type="caution">
    <text evidence="5">The sequence shown here is derived from an EMBL/GenBank/DDBJ whole genome shotgun (WGS) entry which is preliminary data.</text>
</comment>
<dbReference type="PANTHER" id="PTHR43464">
    <property type="entry name" value="METHYLTRANSFERASE"/>
    <property type="match status" value="1"/>
</dbReference>
<dbReference type="Proteomes" id="UP000733611">
    <property type="component" value="Unassembled WGS sequence"/>
</dbReference>
<evidence type="ECO:0000259" key="4">
    <source>
        <dbReference type="Pfam" id="PF08241"/>
    </source>
</evidence>
<sequence>MTVLHNSISAYWDQRAASYSREIAAELHNDQRGTLAFLRHLLPTFAPHLTLKDDSAQVQGQALDLGCGPGLFSVFLASHGFSVTALDGSEGMLSQARLNCAHFLSAEQQGRVTFVSGDVAHPPVAKGSCDLIVARDVWWNLPQPQEAYSHALKALKSQGLLIIFDGNYYYSYQNPAYYQDYTKTHQDLEGVNVAEMARIAQRLPLSYQLRPAYDLKVIRDLAGDIVSAHAWVELTAPDYIAAAPTTTATTVSPATNCADVVLGSHRWRPFTPDNSNALPEIIEKFVVCVQKH</sequence>
<dbReference type="GO" id="GO:0032259">
    <property type="term" value="P:methylation"/>
    <property type="evidence" value="ECO:0007669"/>
    <property type="project" value="UniProtKB-KW"/>
</dbReference>
<organism evidence="5 6">
    <name type="scientific">Candidatus Anaerobiospirillum pullicola</name>
    <dbReference type="NCBI Taxonomy" id="2838451"/>
    <lineage>
        <taxon>Bacteria</taxon>
        <taxon>Pseudomonadati</taxon>
        <taxon>Pseudomonadota</taxon>
        <taxon>Gammaproteobacteria</taxon>
        <taxon>Aeromonadales</taxon>
        <taxon>Succinivibrionaceae</taxon>
        <taxon>Anaerobiospirillum</taxon>
    </lineage>
</organism>
<proteinExistence type="predicted"/>
<dbReference type="GO" id="GO:0008757">
    <property type="term" value="F:S-adenosylmethionine-dependent methyltransferase activity"/>
    <property type="evidence" value="ECO:0007669"/>
    <property type="project" value="InterPro"/>
</dbReference>